<feature type="coiled-coil region" evidence="1">
    <location>
        <begin position="454"/>
        <end position="488"/>
    </location>
</feature>
<dbReference type="Proteomes" id="UP001159405">
    <property type="component" value="Unassembled WGS sequence"/>
</dbReference>
<comment type="caution">
    <text evidence="3">The sequence shown here is derived from an EMBL/GenBank/DDBJ whole genome shotgun (WGS) entry which is preliminary data.</text>
</comment>
<dbReference type="PANTHER" id="PTHR18898:SF2">
    <property type="entry name" value="NUCLEOPROTEIN TPR"/>
    <property type="match status" value="1"/>
</dbReference>
<feature type="coiled-coil region" evidence="1">
    <location>
        <begin position="729"/>
        <end position="767"/>
    </location>
</feature>
<reference evidence="3 4" key="1">
    <citation type="submission" date="2022-05" db="EMBL/GenBank/DDBJ databases">
        <authorList>
            <consortium name="Genoscope - CEA"/>
            <person name="William W."/>
        </authorList>
    </citation>
    <scope>NUCLEOTIDE SEQUENCE [LARGE SCALE GENOMIC DNA]</scope>
</reference>
<keyword evidence="1" id="KW-0175">Coiled coil</keyword>
<name>A0ABN8Q9M9_9CNID</name>
<evidence type="ECO:0000256" key="1">
    <source>
        <dbReference type="SAM" id="Coils"/>
    </source>
</evidence>
<feature type="coiled-coil region" evidence="1">
    <location>
        <begin position="513"/>
        <end position="688"/>
    </location>
</feature>
<feature type="coiled-coil region" evidence="1">
    <location>
        <begin position="203"/>
        <end position="396"/>
    </location>
</feature>
<feature type="region of interest" description="Disordered" evidence="2">
    <location>
        <begin position="1522"/>
        <end position="1543"/>
    </location>
</feature>
<dbReference type="EMBL" id="CALNXK010000115">
    <property type="protein sequence ID" value="CAH3160099.1"/>
    <property type="molecule type" value="Genomic_DNA"/>
</dbReference>
<feature type="compositionally biased region" description="Polar residues" evidence="2">
    <location>
        <begin position="1312"/>
        <end position="1325"/>
    </location>
</feature>
<accession>A0ABN8Q9M9</accession>
<gene>
    <name evidence="3" type="ORF">PLOB_00003928</name>
</gene>
<feature type="coiled-coil region" evidence="1">
    <location>
        <begin position="822"/>
        <end position="900"/>
    </location>
</feature>
<feature type="compositionally biased region" description="Polar residues" evidence="2">
    <location>
        <begin position="1527"/>
        <end position="1536"/>
    </location>
</feature>
<feature type="coiled-coil region" evidence="1">
    <location>
        <begin position="40"/>
        <end position="109"/>
    </location>
</feature>
<keyword evidence="4" id="KW-1185">Reference proteome</keyword>
<organism evidence="3 4">
    <name type="scientific">Porites lobata</name>
    <dbReference type="NCBI Taxonomy" id="104759"/>
    <lineage>
        <taxon>Eukaryota</taxon>
        <taxon>Metazoa</taxon>
        <taxon>Cnidaria</taxon>
        <taxon>Anthozoa</taxon>
        <taxon>Hexacorallia</taxon>
        <taxon>Scleractinia</taxon>
        <taxon>Fungiina</taxon>
        <taxon>Poritidae</taxon>
        <taxon>Porites</taxon>
    </lineage>
</organism>
<feature type="region of interest" description="Disordered" evidence="2">
    <location>
        <begin position="1296"/>
        <end position="1364"/>
    </location>
</feature>
<feature type="compositionally biased region" description="Low complexity" evidence="2">
    <location>
        <begin position="1326"/>
        <end position="1347"/>
    </location>
</feature>
<feature type="compositionally biased region" description="Acidic residues" evidence="2">
    <location>
        <begin position="1608"/>
        <end position="1623"/>
    </location>
</feature>
<evidence type="ECO:0000313" key="3">
    <source>
        <dbReference type="EMBL" id="CAH3160099.1"/>
    </source>
</evidence>
<feature type="region of interest" description="Disordered" evidence="2">
    <location>
        <begin position="1607"/>
        <end position="1645"/>
    </location>
</feature>
<evidence type="ECO:0000256" key="2">
    <source>
        <dbReference type="SAM" id="MobiDB-lite"/>
    </source>
</evidence>
<feature type="coiled-coil region" evidence="1">
    <location>
        <begin position="931"/>
        <end position="1128"/>
    </location>
</feature>
<evidence type="ECO:0000313" key="4">
    <source>
        <dbReference type="Proteomes" id="UP001159405"/>
    </source>
</evidence>
<sequence length="1645" mass="191868">MDSGEELPNLSNELITECPLDFEEDLVQLDVGTVYYESTYQQLARDRDDLRQRYEREKRERESLETKYHYEFDQKVYFEEKLSELSRSLSKYEEELRTLRLENSHLKAQFGQLKSAIQTRMSSVAVGVTQIGKTGESSSGHGFSFIANSTEEVSSNELYKQEVALLAQENELFKHIIDVIDKQDNSKVTIDEGISGQSDERLRWFENEDVERLEREKAQLEDHVKKLERSNLELERSLEDVRNKAEDNLRARKRESKVLESELYSQSTMVEDYEVQMSQMKQTYEGEIRQLELKLEMEVTSSKELQRQSQQLELSIRKLEEERKELLVKIEEAYKVENEIVEERTALEESYSRDFIELRRNFEEENQKKEEMSIEIERLTNELVECEKQKNEMEARFFHEAQELRIQLEKERDEIYSYLNSAAVTQVMQSNVTPTNQLSGFFSSPSGTQTLIKDEEWKMKLTEEARKKEKLEEENKKLLYQVNELLEQNRRNRGSDSVTEQRLDYDRNNNMLYSDNNEKVRDLEVEIEKLKEHCRVLEKDAKKKKDLENKNIELCEEIEEITVKKAGVVKKQKELVQELDNSLSSVQQVEDKNRRLAEEVENLSRKMRQMEENFRSEKDDWMRNYTKEKTLQMNDLLSEKESIERKYNEQTKINRNLEAEKNSLETRIFDLEREKERIERKKSEITSNLTEEIHFERGRTKMIKDELDKSVEIFKKKTEQLETSLYEKKKRYDEETRVLEEEKQRIRADLENEKEAYRRRFEEERKTIEGRVIEIETKLRKQTTVSNDFVQRPVAGVIDYDAGSANVAINQSGLNSSNHQIVSDLKRQIETLRRENEALQDTIQDTERKHRREINDLEYDFEQKSRRVKNEIEEEFRRKIDDYERQVENIKGQASSSQDISQVIGTVSDKRGHQDMSQLVIEHKEQMDGLRKQVKLQMDAFKIENQNLKKELQDERNNLKGHRKDEVTLLHNSVHKLTEELEKLKNERESLLSKLRKEKGNCSKQLIGMNETVSKVRDECEKGIREEKENAQRSINDLKKTLALTESRMRSIEEKYRKELHQQEVKFEYKKTELEQNTSDLEIRLKESLQMEYKIALEKEKEKFEETLRVLRKEITSLQEQRKQIQTKITQRQGMQSSHSLRVDKKWSSNNTSFYKSKADTEYRISISRETKHLENRIADLEREVEVLKKEKKDIKASYRQEKMQIQEELDRERDRVEEKYRKKIEDLKRRLHAATLQIQPFLLSSNEWDSSSSSLRYTLDASKSLQDKAFSSDTQESALITQLSLLRDRMDDIEVRQKRSMNSNTRKKTTARFSSNLEGGQTTQSRLSGSRSLSMLDLSSSSQLRSGTFGKSRISHGLHSSGRINSEANDNRFFLSQSQRNPYSPRQGIRARDDLFLTSQNYGYGSSSATTLGRSASLSPRAPLFFHGRTLSSFDASRLMQSGHSFRGNQYFLPSVGILGGLSQTRAGILGGSFLGTRGLHAGFGLQSTVPAPAFYGQSGVSSTDRQLLHSSSLNDLYQQHKARDQGTSSNTRVAQVSAEIKKSSDSSEEVIGCELGSMGSTAALSKVQCSEVQSSDMNVTSTHAVPAQQADRQLAANQGDQVECQINDEDPEPNEGAEDGFTDEKVRLAPVQVMSEDAIKARD</sequence>
<dbReference type="PANTHER" id="PTHR18898">
    <property type="entry name" value="NUCLEOPROTEIN TPR-RELATED"/>
    <property type="match status" value="1"/>
</dbReference>
<feature type="coiled-coil region" evidence="1">
    <location>
        <begin position="1164"/>
        <end position="1238"/>
    </location>
</feature>
<protein>
    <submittedName>
        <fullName evidence="3">Uncharacterized protein</fullName>
    </submittedName>
</protein>
<proteinExistence type="predicted"/>